<accession>A0A1J4V576</accession>
<evidence type="ECO:0000313" key="4">
    <source>
        <dbReference type="EMBL" id="OIO30433.1"/>
    </source>
</evidence>
<evidence type="ECO:0000313" key="5">
    <source>
        <dbReference type="Proteomes" id="UP000181992"/>
    </source>
</evidence>
<feature type="domain" description="CMP/dCMP-type deaminase" evidence="3">
    <location>
        <begin position="143"/>
        <end position="279"/>
    </location>
</feature>
<dbReference type="Pfam" id="PF00383">
    <property type="entry name" value="dCMP_cyt_deam_1"/>
    <property type="match status" value="1"/>
</dbReference>
<dbReference type="Proteomes" id="UP000181992">
    <property type="component" value="Unassembled WGS sequence"/>
</dbReference>
<dbReference type="STRING" id="1805281.AUJ77_03225"/>
<dbReference type="InterPro" id="IPR016193">
    <property type="entry name" value="Cytidine_deaminase-like"/>
</dbReference>
<keyword evidence="1" id="KW-0479">Metal-binding</keyword>
<name>A0A1J4V576_9BACT</name>
<organism evidence="4 5">
    <name type="scientific">Candidatus Nomurabacteria bacterium CG1_02_43_90</name>
    <dbReference type="NCBI Taxonomy" id="1805281"/>
    <lineage>
        <taxon>Bacteria</taxon>
        <taxon>Candidatus Nomuraibacteriota</taxon>
    </lineage>
</organism>
<protein>
    <recommendedName>
        <fullName evidence="3">CMP/dCMP-type deaminase domain-containing protein</fullName>
    </recommendedName>
</protein>
<dbReference type="GO" id="GO:0016787">
    <property type="term" value="F:hydrolase activity"/>
    <property type="evidence" value="ECO:0007669"/>
    <property type="project" value="InterPro"/>
</dbReference>
<sequence>MKKTKVVVAYIPVLHRGYMDFLKESGVKDIFLLEASDVPDLTRFVREIRALHFEETAKILECFGYNVRRFSRAVGTLEKSTEDVVLVMPDEDISRVVYARHFEGAEVTFVTTFLRWDWSRSVGFTPAIPDADRIIHKGSPEAEEISRYMRILPQEQAKSSDWWRQVAAMARCKNGQIIVAYNKHLPNEYAPYIDGDPRNNFGPGEHVELYTSIHGEAAIITEAAKRGISVEGADLYVTTFPCAICASQISVSGIQRVFFTGGYSNLNGVKDLRDQGVELIYVET</sequence>
<evidence type="ECO:0000259" key="3">
    <source>
        <dbReference type="PROSITE" id="PS51747"/>
    </source>
</evidence>
<dbReference type="EMBL" id="MNVN01000018">
    <property type="protein sequence ID" value="OIO30433.1"/>
    <property type="molecule type" value="Genomic_DNA"/>
</dbReference>
<dbReference type="SUPFAM" id="SSF53927">
    <property type="entry name" value="Cytidine deaminase-like"/>
    <property type="match status" value="1"/>
</dbReference>
<keyword evidence="2" id="KW-0862">Zinc</keyword>
<dbReference type="GO" id="GO:0008270">
    <property type="term" value="F:zinc ion binding"/>
    <property type="evidence" value="ECO:0007669"/>
    <property type="project" value="InterPro"/>
</dbReference>
<evidence type="ECO:0000256" key="1">
    <source>
        <dbReference type="ARBA" id="ARBA00022723"/>
    </source>
</evidence>
<dbReference type="PROSITE" id="PS00903">
    <property type="entry name" value="CYT_DCMP_DEAMINASES_1"/>
    <property type="match status" value="1"/>
</dbReference>
<proteinExistence type="predicted"/>
<dbReference type="InterPro" id="IPR016192">
    <property type="entry name" value="APOBEC/CMP_deaminase_Zn-bd"/>
</dbReference>
<gene>
    <name evidence="4" type="ORF">AUJ77_03225</name>
</gene>
<dbReference type="AlphaFoldDB" id="A0A1J4V576"/>
<comment type="caution">
    <text evidence="4">The sequence shown here is derived from an EMBL/GenBank/DDBJ whole genome shotgun (WGS) entry which is preliminary data.</text>
</comment>
<dbReference type="Gene3D" id="3.40.140.10">
    <property type="entry name" value="Cytidine Deaminase, domain 2"/>
    <property type="match status" value="1"/>
</dbReference>
<dbReference type="InterPro" id="IPR002125">
    <property type="entry name" value="CMP_dCMP_dom"/>
</dbReference>
<dbReference type="PROSITE" id="PS51747">
    <property type="entry name" value="CYT_DCMP_DEAMINASES_2"/>
    <property type="match status" value="1"/>
</dbReference>
<evidence type="ECO:0000256" key="2">
    <source>
        <dbReference type="ARBA" id="ARBA00022833"/>
    </source>
</evidence>
<reference evidence="4 5" key="1">
    <citation type="journal article" date="2016" name="Environ. Microbiol.">
        <title>Genomic resolution of a cold subsurface aquifer community provides metabolic insights for novel microbes adapted to high CO concentrations.</title>
        <authorList>
            <person name="Probst A.J."/>
            <person name="Castelle C.J."/>
            <person name="Singh A."/>
            <person name="Brown C.T."/>
            <person name="Anantharaman K."/>
            <person name="Sharon I."/>
            <person name="Hug L.A."/>
            <person name="Burstein D."/>
            <person name="Emerson J.B."/>
            <person name="Thomas B.C."/>
            <person name="Banfield J.F."/>
        </authorList>
    </citation>
    <scope>NUCLEOTIDE SEQUENCE [LARGE SCALE GENOMIC DNA]</scope>
    <source>
        <strain evidence="4">CG1_02_43_90</strain>
    </source>
</reference>